<protein>
    <submittedName>
        <fullName evidence="3">XRE family transcriptional regulator</fullName>
    </submittedName>
</protein>
<dbReference type="EMBL" id="PRLE01000011">
    <property type="protein sequence ID" value="RAW56655.1"/>
    <property type="molecule type" value="Genomic_DNA"/>
</dbReference>
<dbReference type="InterPro" id="IPR050807">
    <property type="entry name" value="TransReg_Diox_bact_type"/>
</dbReference>
<dbReference type="GO" id="GO:0005829">
    <property type="term" value="C:cytosol"/>
    <property type="evidence" value="ECO:0007669"/>
    <property type="project" value="TreeGrafter"/>
</dbReference>
<dbReference type="Pfam" id="PF01381">
    <property type="entry name" value="HTH_3"/>
    <property type="match status" value="1"/>
</dbReference>
<name>A0A329U5G9_9FIRM</name>
<feature type="domain" description="HTH cro/C1-type" evidence="2">
    <location>
        <begin position="10"/>
        <end position="64"/>
    </location>
</feature>
<dbReference type="PANTHER" id="PTHR46797:SF1">
    <property type="entry name" value="METHYLPHOSPHONATE SYNTHASE"/>
    <property type="match status" value="1"/>
</dbReference>
<sequence length="112" mass="12604">MDYSAIGKHIRAERKRLGLSQEELAEMVNISAVHMSHIETGYTKLSLPVLVDLACALGVRTDDLIFDKDTLGKDELLEEITLELDSCSKEQLLALRQILSSSKEAIQKYLER</sequence>
<dbReference type="PROSITE" id="PS50943">
    <property type="entry name" value="HTH_CROC1"/>
    <property type="match status" value="1"/>
</dbReference>
<keyword evidence="1" id="KW-0238">DNA-binding</keyword>
<dbReference type="GO" id="GO:0003677">
    <property type="term" value="F:DNA binding"/>
    <property type="evidence" value="ECO:0007669"/>
    <property type="project" value="UniProtKB-KW"/>
</dbReference>
<reference evidence="3 4" key="1">
    <citation type="submission" date="2018-02" db="EMBL/GenBank/DDBJ databases">
        <title>Complete genome sequencing of Faecalibacterium prausnitzii strains isolated from the human gut.</title>
        <authorList>
            <person name="Fitzgerald B.C."/>
            <person name="Shkoporov A.N."/>
            <person name="Ross P.R."/>
            <person name="Hill C."/>
        </authorList>
    </citation>
    <scope>NUCLEOTIDE SEQUENCE [LARGE SCALE GENOMIC DNA]</scope>
    <source>
        <strain evidence="3 4">APC923/61-1</strain>
    </source>
</reference>
<dbReference type="OrthoDB" id="1651614at2"/>
<dbReference type="Gene3D" id="1.10.260.40">
    <property type="entry name" value="lambda repressor-like DNA-binding domains"/>
    <property type="match status" value="1"/>
</dbReference>
<dbReference type="InterPro" id="IPR010982">
    <property type="entry name" value="Lambda_DNA-bd_dom_sf"/>
</dbReference>
<dbReference type="Proteomes" id="UP000250583">
    <property type="component" value="Unassembled WGS sequence"/>
</dbReference>
<dbReference type="AlphaFoldDB" id="A0A329U5G9"/>
<comment type="caution">
    <text evidence="3">The sequence shown here is derived from an EMBL/GenBank/DDBJ whole genome shotgun (WGS) entry which is preliminary data.</text>
</comment>
<dbReference type="RefSeq" id="WP_112149192.1">
    <property type="nucleotide sequence ID" value="NZ_PRLE01000011.1"/>
</dbReference>
<evidence type="ECO:0000259" key="2">
    <source>
        <dbReference type="PROSITE" id="PS50943"/>
    </source>
</evidence>
<dbReference type="GO" id="GO:0003700">
    <property type="term" value="F:DNA-binding transcription factor activity"/>
    <property type="evidence" value="ECO:0007669"/>
    <property type="project" value="TreeGrafter"/>
</dbReference>
<evidence type="ECO:0000256" key="1">
    <source>
        <dbReference type="ARBA" id="ARBA00023125"/>
    </source>
</evidence>
<evidence type="ECO:0000313" key="4">
    <source>
        <dbReference type="Proteomes" id="UP000250583"/>
    </source>
</evidence>
<gene>
    <name evidence="3" type="ORF">C4N22_12510</name>
</gene>
<proteinExistence type="predicted"/>
<dbReference type="PANTHER" id="PTHR46797">
    <property type="entry name" value="HTH-TYPE TRANSCRIPTIONAL REGULATOR"/>
    <property type="match status" value="1"/>
</dbReference>
<evidence type="ECO:0000313" key="3">
    <source>
        <dbReference type="EMBL" id="RAW56655.1"/>
    </source>
</evidence>
<dbReference type="SUPFAM" id="SSF47413">
    <property type="entry name" value="lambda repressor-like DNA-binding domains"/>
    <property type="match status" value="1"/>
</dbReference>
<accession>A0A329U5G9</accession>
<organism evidence="3 4">
    <name type="scientific">Faecalibacterium prausnitzii</name>
    <dbReference type="NCBI Taxonomy" id="853"/>
    <lineage>
        <taxon>Bacteria</taxon>
        <taxon>Bacillati</taxon>
        <taxon>Bacillota</taxon>
        <taxon>Clostridia</taxon>
        <taxon>Eubacteriales</taxon>
        <taxon>Oscillospiraceae</taxon>
        <taxon>Faecalibacterium</taxon>
    </lineage>
</organism>
<dbReference type="InterPro" id="IPR001387">
    <property type="entry name" value="Cro/C1-type_HTH"/>
</dbReference>
<dbReference type="SMART" id="SM00530">
    <property type="entry name" value="HTH_XRE"/>
    <property type="match status" value="1"/>
</dbReference>
<dbReference type="CDD" id="cd00093">
    <property type="entry name" value="HTH_XRE"/>
    <property type="match status" value="1"/>
</dbReference>